<dbReference type="Proteomes" id="UP000000391">
    <property type="component" value="Chromosome"/>
</dbReference>
<dbReference type="EMBL" id="CP002069">
    <property type="protein sequence ID" value="ADI74876.1"/>
    <property type="molecule type" value="Genomic_DNA"/>
</dbReference>
<dbReference type="GeneID" id="9347707"/>
<evidence type="ECO:0000313" key="3">
    <source>
        <dbReference type="Proteomes" id="UP000000391"/>
    </source>
</evidence>
<dbReference type="RefSeq" id="WP_013195441.1">
    <property type="nucleotide sequence ID" value="NC_014253.1"/>
</dbReference>
<protein>
    <recommendedName>
        <fullName evidence="1">Retropepsin-like aspartic endopeptidase domain-containing protein</fullName>
    </recommendedName>
</protein>
<dbReference type="AlphaFoldDB" id="D7EBN4"/>
<keyword evidence="3" id="KW-1185">Reference proteome</keyword>
<dbReference type="STRING" id="644295.Metev_2047"/>
<proteinExistence type="predicted"/>
<evidence type="ECO:0000313" key="2">
    <source>
        <dbReference type="EMBL" id="ADI74876.1"/>
    </source>
</evidence>
<dbReference type="HOGENOM" id="CLU_1521900_0_0_2"/>
<sequence length="180" mass="20636">MDEYSDINEIKNFFMFAGKEQYLIKELGLPEESILPLMLSLKSGGSWSYSTEALSVMSIKNPSTQYDENEDTGYTLEDIYLFLNPEIINKQGSVYRLEKCSKRGERVLVERPYRITVKGERIILAQVHPEKKKIEVSEPEYKSIIFTGSPAYSAAHEIEHLTTGEINGEPIWNFELSKSQ</sequence>
<dbReference type="Pfam" id="PF05618">
    <property type="entry name" value="Zn_protease"/>
    <property type="match status" value="1"/>
</dbReference>
<dbReference type="SUPFAM" id="SSF56420">
    <property type="entry name" value="Peptide deformylase"/>
    <property type="match status" value="1"/>
</dbReference>
<dbReference type="Gene3D" id="3.90.45.10">
    <property type="entry name" value="Peptide deformylase"/>
    <property type="match status" value="1"/>
</dbReference>
<organism evidence="2 3">
    <name type="scientific">Methanohalobium evestigatum (strain ATCC BAA-1072 / DSM 3721 / NBRC 107634 / OCM 161 / Z-7303)</name>
    <dbReference type="NCBI Taxonomy" id="644295"/>
    <lineage>
        <taxon>Archaea</taxon>
        <taxon>Methanobacteriati</taxon>
        <taxon>Methanobacteriota</taxon>
        <taxon>Stenosarchaea group</taxon>
        <taxon>Methanomicrobia</taxon>
        <taxon>Methanosarcinales</taxon>
        <taxon>Methanosarcinaceae</taxon>
        <taxon>Methanohalobium</taxon>
    </lineage>
</organism>
<dbReference type="InterPro" id="IPR036821">
    <property type="entry name" value="Peptide_deformylase_sf"/>
</dbReference>
<feature type="domain" description="Retropepsin-like aspartic endopeptidase" evidence="1">
    <location>
        <begin position="36"/>
        <end position="136"/>
    </location>
</feature>
<name>D7EBN4_METEZ</name>
<dbReference type="OrthoDB" id="77241at2157"/>
<accession>D7EBN4</accession>
<dbReference type="InterPro" id="IPR008503">
    <property type="entry name" value="Asp_endopeptidase"/>
</dbReference>
<gene>
    <name evidence="2" type="ordered locus">Metev_2047</name>
</gene>
<dbReference type="KEGG" id="mev:Metev_2047"/>
<reference evidence="2 3" key="1">
    <citation type="submission" date="2010-06" db="EMBL/GenBank/DDBJ databases">
        <title>Complete sequence chromosome of Methanohalobium evestigatum Z-7303.</title>
        <authorList>
            <consortium name="US DOE Joint Genome Institute"/>
            <person name="Lucas S."/>
            <person name="Copeland A."/>
            <person name="Lapidus A."/>
            <person name="Cheng J.-F."/>
            <person name="Bruce D."/>
            <person name="Goodwin L."/>
            <person name="Pitluck S."/>
            <person name="Saunders E."/>
            <person name="Detter J.C."/>
            <person name="Han C."/>
            <person name="Tapia R."/>
            <person name="Land M."/>
            <person name="Hauser L."/>
            <person name="Kyrpides N."/>
            <person name="Mikhailova N."/>
            <person name="Sieprawska-Lupa M."/>
            <person name="Whitman W.B."/>
            <person name="Anderson I."/>
            <person name="Woyke T."/>
        </authorList>
    </citation>
    <scope>NUCLEOTIDE SEQUENCE [LARGE SCALE GENOMIC DNA]</scope>
    <source>
        <strain evidence="3">ATCC BAA-1072 / DSM 3721 / NBRC 107634 / OCM 161 / Z-7303</strain>
    </source>
</reference>
<evidence type="ECO:0000259" key="1">
    <source>
        <dbReference type="Pfam" id="PF05618"/>
    </source>
</evidence>